<comment type="caution">
    <text evidence="1">The sequence shown here is derived from an EMBL/GenBank/DDBJ whole genome shotgun (WGS) entry which is preliminary data.</text>
</comment>
<accession>A0ACB5TEB6</accession>
<keyword evidence="2" id="KW-1185">Reference proteome</keyword>
<name>A0ACB5TEB6_CANBO</name>
<reference evidence="1" key="1">
    <citation type="submission" date="2023-04" db="EMBL/GenBank/DDBJ databases">
        <title>Candida boidinii NBRC 1967.</title>
        <authorList>
            <person name="Ichikawa N."/>
            <person name="Sato H."/>
            <person name="Tonouchi N."/>
        </authorList>
    </citation>
    <scope>NUCLEOTIDE SEQUENCE</scope>
    <source>
        <strain evidence="1">NBRC 1967</strain>
    </source>
</reference>
<sequence length="554" mass="61433">MAKSRTKKVTEASPKAKTKKGASITTTITKSTDSAKKTPKKDSSTPRTHHERQSQPSLPHPDESVGQHPPVMPPPGFMDGMYFPGGPPPPYGQQPGMYPPPMGHDPNFPPMGFMPMPGGMPMPMPPPNMMPHDPHMPPPFPGMPPHDPNFPQPPMGPMPMGEGPPGYMPPGPYFAPPGMPGGPPPPGMGPPAPNTEQQGLPPPPPQPQQISGQAASEVSPPDSVPTPHIATPPEQDNTMLQPAPSSKKDTSKGREKKNATNQKSPQNSYQGRRNNAASSRKRNSQQQNSRGAAADKQQQMPQQQMPQQQMPQQQIPHQHIPHQQMQPQQITPQSMDSSAMFQYPYQVPPTMDNQNSNRPVYRSDASNLSDMKKPFCCSYCKWSFARQSDLRRHMKSHLEPEYNCPFWRSDIETCPHRKRGSFSRLDVMKRHLKLCHYDQRKDVNGELKTNYVERDESGQCLTCSKYFPSLRKFIDHCESCAENTPIAIRKVKKNGIITNVRDFETGVGSENDVSGSDDALKEGDSQNKIGDKRPSSTNHLADGNDQKRRTRSGN</sequence>
<protein>
    <submittedName>
        <fullName evidence="1">Unnamed protein product</fullName>
    </submittedName>
</protein>
<organism evidence="1 2">
    <name type="scientific">Candida boidinii</name>
    <name type="common">Yeast</name>
    <dbReference type="NCBI Taxonomy" id="5477"/>
    <lineage>
        <taxon>Eukaryota</taxon>
        <taxon>Fungi</taxon>
        <taxon>Dikarya</taxon>
        <taxon>Ascomycota</taxon>
        <taxon>Saccharomycotina</taxon>
        <taxon>Pichiomycetes</taxon>
        <taxon>Pichiales</taxon>
        <taxon>Pichiaceae</taxon>
        <taxon>Ogataea</taxon>
        <taxon>Ogataea/Candida clade</taxon>
    </lineage>
</organism>
<dbReference type="EMBL" id="BSXV01000014">
    <property type="protein sequence ID" value="GME86883.1"/>
    <property type="molecule type" value="Genomic_DNA"/>
</dbReference>
<evidence type="ECO:0000313" key="1">
    <source>
        <dbReference type="EMBL" id="GME86883.1"/>
    </source>
</evidence>
<evidence type="ECO:0000313" key="2">
    <source>
        <dbReference type="Proteomes" id="UP001165101"/>
    </source>
</evidence>
<dbReference type="Proteomes" id="UP001165101">
    <property type="component" value="Unassembled WGS sequence"/>
</dbReference>
<gene>
    <name evidence="1" type="ORF">Cboi01_000006600</name>
</gene>
<proteinExistence type="predicted"/>